<gene>
    <name evidence="1" type="ORF">M501DRAFT_903654</name>
</gene>
<accession>A0A9P4SA29</accession>
<dbReference type="Proteomes" id="UP000799429">
    <property type="component" value="Unassembled WGS sequence"/>
</dbReference>
<reference evidence="1" key="1">
    <citation type="journal article" date="2020" name="Stud. Mycol.">
        <title>101 Dothideomycetes genomes: a test case for predicting lifestyles and emergence of pathogens.</title>
        <authorList>
            <person name="Haridas S."/>
            <person name="Albert R."/>
            <person name="Binder M."/>
            <person name="Bloem J."/>
            <person name="Labutti K."/>
            <person name="Salamov A."/>
            <person name="Andreopoulos B."/>
            <person name="Baker S."/>
            <person name="Barry K."/>
            <person name="Bills G."/>
            <person name="Bluhm B."/>
            <person name="Cannon C."/>
            <person name="Castanera R."/>
            <person name="Culley D."/>
            <person name="Daum C."/>
            <person name="Ezra D."/>
            <person name="Gonzalez J."/>
            <person name="Henrissat B."/>
            <person name="Kuo A."/>
            <person name="Liang C."/>
            <person name="Lipzen A."/>
            <person name="Lutzoni F."/>
            <person name="Magnuson J."/>
            <person name="Mondo S."/>
            <person name="Nolan M."/>
            <person name="Ohm R."/>
            <person name="Pangilinan J."/>
            <person name="Park H.-J."/>
            <person name="Ramirez L."/>
            <person name="Alfaro M."/>
            <person name="Sun H."/>
            <person name="Tritt A."/>
            <person name="Yoshinaga Y."/>
            <person name="Zwiers L.-H."/>
            <person name="Turgeon B."/>
            <person name="Goodwin S."/>
            <person name="Spatafora J."/>
            <person name="Crous P."/>
            <person name="Grigoriev I."/>
        </authorList>
    </citation>
    <scope>NUCLEOTIDE SEQUENCE</scope>
    <source>
        <strain evidence="1">CBS 101060</strain>
    </source>
</reference>
<organism evidence="1 2">
    <name type="scientific">Patellaria atrata CBS 101060</name>
    <dbReference type="NCBI Taxonomy" id="1346257"/>
    <lineage>
        <taxon>Eukaryota</taxon>
        <taxon>Fungi</taxon>
        <taxon>Dikarya</taxon>
        <taxon>Ascomycota</taxon>
        <taxon>Pezizomycotina</taxon>
        <taxon>Dothideomycetes</taxon>
        <taxon>Dothideomycetes incertae sedis</taxon>
        <taxon>Patellariales</taxon>
        <taxon>Patellariaceae</taxon>
        <taxon>Patellaria</taxon>
    </lineage>
</organism>
<proteinExistence type="predicted"/>
<protein>
    <submittedName>
        <fullName evidence="1">Uncharacterized protein</fullName>
    </submittedName>
</protein>
<feature type="non-terminal residue" evidence="1">
    <location>
        <position position="1"/>
    </location>
</feature>
<name>A0A9P4SA29_9PEZI</name>
<comment type="caution">
    <text evidence="1">The sequence shown here is derived from an EMBL/GenBank/DDBJ whole genome shotgun (WGS) entry which is preliminary data.</text>
</comment>
<dbReference type="OrthoDB" id="5391288at2759"/>
<sequence>LGNNFRARFSNLPITPRQMNFGRSYGRGMGSGVAQGGWEHIEMEDMIADDFDE</sequence>
<dbReference type="AlphaFoldDB" id="A0A9P4SA29"/>
<evidence type="ECO:0000313" key="1">
    <source>
        <dbReference type="EMBL" id="KAF2838876.1"/>
    </source>
</evidence>
<evidence type="ECO:0000313" key="2">
    <source>
        <dbReference type="Proteomes" id="UP000799429"/>
    </source>
</evidence>
<feature type="non-terminal residue" evidence="1">
    <location>
        <position position="53"/>
    </location>
</feature>
<keyword evidence="2" id="KW-1185">Reference proteome</keyword>
<dbReference type="EMBL" id="MU006096">
    <property type="protein sequence ID" value="KAF2838876.1"/>
    <property type="molecule type" value="Genomic_DNA"/>
</dbReference>